<name>A0A5B7HZN5_PORTR</name>
<dbReference type="EMBL" id="VSRR010044450">
    <property type="protein sequence ID" value="MPC76882.1"/>
    <property type="molecule type" value="Genomic_DNA"/>
</dbReference>
<evidence type="ECO:0000313" key="1">
    <source>
        <dbReference type="EMBL" id="MPC76882.1"/>
    </source>
</evidence>
<dbReference type="Proteomes" id="UP000324222">
    <property type="component" value="Unassembled WGS sequence"/>
</dbReference>
<comment type="caution">
    <text evidence="1">The sequence shown here is derived from an EMBL/GenBank/DDBJ whole genome shotgun (WGS) entry which is preliminary data.</text>
</comment>
<dbReference type="AlphaFoldDB" id="A0A5B7HZN5"/>
<accession>A0A5B7HZN5</accession>
<organism evidence="1 2">
    <name type="scientific">Portunus trituberculatus</name>
    <name type="common">Swimming crab</name>
    <name type="synonym">Neptunus trituberculatus</name>
    <dbReference type="NCBI Taxonomy" id="210409"/>
    <lineage>
        <taxon>Eukaryota</taxon>
        <taxon>Metazoa</taxon>
        <taxon>Ecdysozoa</taxon>
        <taxon>Arthropoda</taxon>
        <taxon>Crustacea</taxon>
        <taxon>Multicrustacea</taxon>
        <taxon>Malacostraca</taxon>
        <taxon>Eumalacostraca</taxon>
        <taxon>Eucarida</taxon>
        <taxon>Decapoda</taxon>
        <taxon>Pleocyemata</taxon>
        <taxon>Brachyura</taxon>
        <taxon>Eubrachyura</taxon>
        <taxon>Portunoidea</taxon>
        <taxon>Portunidae</taxon>
        <taxon>Portuninae</taxon>
        <taxon>Portunus</taxon>
    </lineage>
</organism>
<reference evidence="1 2" key="1">
    <citation type="submission" date="2019-05" db="EMBL/GenBank/DDBJ databases">
        <title>Another draft genome of Portunus trituberculatus and its Hox gene families provides insights of decapod evolution.</title>
        <authorList>
            <person name="Jeong J.-H."/>
            <person name="Song I."/>
            <person name="Kim S."/>
            <person name="Choi T."/>
            <person name="Kim D."/>
            <person name="Ryu S."/>
            <person name="Kim W."/>
        </authorList>
    </citation>
    <scope>NUCLEOTIDE SEQUENCE [LARGE SCALE GENOMIC DNA]</scope>
    <source>
        <tissue evidence="1">Muscle</tissue>
    </source>
</reference>
<dbReference type="OrthoDB" id="190835at2759"/>
<evidence type="ECO:0000313" key="2">
    <source>
        <dbReference type="Proteomes" id="UP000324222"/>
    </source>
</evidence>
<gene>
    <name evidence="1" type="ORF">E2C01_071317</name>
</gene>
<keyword evidence="2" id="KW-1185">Reference proteome</keyword>
<protein>
    <submittedName>
        <fullName evidence="1">Uncharacterized protein</fullName>
    </submittedName>
</protein>
<proteinExistence type="predicted"/>
<sequence length="139" mass="15665">MRCDSGQGRLSKIQDKVGVSDTNDAHRCLGNSSRTSNKSPPRWSLGNVFETEASFTLLKVVEERRSVSECVLRGDCDTYKYQAIFLQFVTMQNCYVACTVIYQLSVILDIKEHFPGNKHFRRATHEPRGGCVCCACYNA</sequence>